<evidence type="ECO:0000313" key="11">
    <source>
        <dbReference type="EMBL" id="KAK9843342.1"/>
    </source>
</evidence>
<dbReference type="AlphaFoldDB" id="A0AAW1SBI3"/>
<dbReference type="GO" id="GO:0031966">
    <property type="term" value="C:mitochondrial membrane"/>
    <property type="evidence" value="ECO:0007669"/>
    <property type="project" value="UniProtKB-SubCell"/>
</dbReference>
<evidence type="ECO:0000256" key="1">
    <source>
        <dbReference type="ARBA" id="ARBA00004225"/>
    </source>
</evidence>
<comment type="subcellular location">
    <subcellularLocation>
        <location evidence="1">Mitochondrion membrane</location>
        <topology evidence="1">Multi-pass membrane protein</topology>
    </subcellularLocation>
</comment>
<dbReference type="PROSITE" id="PS50920">
    <property type="entry name" value="SOLCAR"/>
    <property type="match status" value="3"/>
</dbReference>
<dbReference type="Pfam" id="PF00153">
    <property type="entry name" value="Mito_carr"/>
    <property type="match status" value="3"/>
</dbReference>
<evidence type="ECO:0000256" key="8">
    <source>
        <dbReference type="ARBA" id="ARBA00023136"/>
    </source>
</evidence>
<dbReference type="SUPFAM" id="SSF103506">
    <property type="entry name" value="Mitochondrial carrier"/>
    <property type="match status" value="1"/>
</dbReference>
<feature type="repeat" description="Solcar" evidence="9">
    <location>
        <begin position="112"/>
        <end position="206"/>
    </location>
</feature>
<protein>
    <recommendedName>
        <fullName evidence="13">Mitochondrial carrier</fullName>
    </recommendedName>
</protein>
<comment type="similarity">
    <text evidence="2 10">Belongs to the mitochondrial carrier (TC 2.A.29) family.</text>
</comment>
<sequence length="312" mass="33754">MPETKSSSSSGAIKFAKDVFAGTCGGVAVTLVGHPFDTVKVRLQTQSSTKPVYSGAIDCVRKTIQWEGPKGLYKGVASPLAGQMFFRATLFTVFAQAKTYYSKDEQGRPIIPSNLNLYKAGAITGFLAAFTEAPIDFYKSQLQVQVIRAQADPNYKPAYTTVPQTVRATIQHNGIRGPFQGLLTTIVRNVPANSVYLGSFEVLKKRAAASYGCTQAELANDHPFTVLSAAGVGGLLYWGMIFPVDVVKSAIMTDSIVPAERKYTGMISTAQQLYAEGGIPRFYRGFSPCLMRAVPANAIMLYTVDKVNAMLK</sequence>
<evidence type="ECO:0000256" key="4">
    <source>
        <dbReference type="ARBA" id="ARBA00022692"/>
    </source>
</evidence>
<dbReference type="EMBL" id="JALJOS010000002">
    <property type="protein sequence ID" value="KAK9843342.1"/>
    <property type="molecule type" value="Genomic_DNA"/>
</dbReference>
<dbReference type="PANTHER" id="PTHR45624:SF24">
    <property type="entry name" value="MITOCHONDRIAL SUBSTRATE CARRIER FAMILY PROTEIN G"/>
    <property type="match status" value="1"/>
</dbReference>
<dbReference type="InterPro" id="IPR023395">
    <property type="entry name" value="MCP_dom_sf"/>
</dbReference>
<dbReference type="Proteomes" id="UP001438707">
    <property type="component" value="Unassembled WGS sequence"/>
</dbReference>
<feature type="repeat" description="Solcar" evidence="9">
    <location>
        <begin position="221"/>
        <end position="310"/>
    </location>
</feature>
<dbReference type="GO" id="GO:0022857">
    <property type="term" value="F:transmembrane transporter activity"/>
    <property type="evidence" value="ECO:0007669"/>
    <property type="project" value="TreeGrafter"/>
</dbReference>
<proteinExistence type="inferred from homology"/>
<feature type="repeat" description="Solcar" evidence="9">
    <location>
        <begin position="13"/>
        <end position="100"/>
    </location>
</feature>
<evidence type="ECO:0000256" key="7">
    <source>
        <dbReference type="ARBA" id="ARBA00023128"/>
    </source>
</evidence>
<evidence type="ECO:0000256" key="5">
    <source>
        <dbReference type="ARBA" id="ARBA00022737"/>
    </source>
</evidence>
<keyword evidence="6" id="KW-1133">Transmembrane helix</keyword>
<evidence type="ECO:0000313" key="12">
    <source>
        <dbReference type="Proteomes" id="UP001438707"/>
    </source>
</evidence>
<evidence type="ECO:0000256" key="3">
    <source>
        <dbReference type="ARBA" id="ARBA00022448"/>
    </source>
</evidence>
<dbReference type="InterPro" id="IPR050567">
    <property type="entry name" value="Mitochondrial_Carrier"/>
</dbReference>
<organism evidence="11 12">
    <name type="scientific">Apatococcus lobatus</name>
    <dbReference type="NCBI Taxonomy" id="904363"/>
    <lineage>
        <taxon>Eukaryota</taxon>
        <taxon>Viridiplantae</taxon>
        <taxon>Chlorophyta</taxon>
        <taxon>core chlorophytes</taxon>
        <taxon>Trebouxiophyceae</taxon>
        <taxon>Chlorellales</taxon>
        <taxon>Chlorellaceae</taxon>
        <taxon>Apatococcus</taxon>
    </lineage>
</organism>
<evidence type="ECO:0000256" key="9">
    <source>
        <dbReference type="PROSITE-ProRule" id="PRU00282"/>
    </source>
</evidence>
<evidence type="ECO:0000256" key="10">
    <source>
        <dbReference type="RuleBase" id="RU000488"/>
    </source>
</evidence>
<keyword evidence="8 9" id="KW-0472">Membrane</keyword>
<keyword evidence="5" id="KW-0677">Repeat</keyword>
<evidence type="ECO:0000256" key="6">
    <source>
        <dbReference type="ARBA" id="ARBA00022989"/>
    </source>
</evidence>
<evidence type="ECO:0008006" key="13">
    <source>
        <dbReference type="Google" id="ProtNLM"/>
    </source>
</evidence>
<keyword evidence="7" id="KW-0496">Mitochondrion</keyword>
<dbReference type="PANTHER" id="PTHR45624">
    <property type="entry name" value="MITOCHONDRIAL BASIC AMINO ACIDS TRANSPORTER-RELATED"/>
    <property type="match status" value="1"/>
</dbReference>
<dbReference type="Gene3D" id="1.50.40.10">
    <property type="entry name" value="Mitochondrial carrier domain"/>
    <property type="match status" value="1"/>
</dbReference>
<name>A0AAW1SBI3_9CHLO</name>
<keyword evidence="3 10" id="KW-0813">Transport</keyword>
<dbReference type="InterPro" id="IPR018108">
    <property type="entry name" value="MCP_transmembrane"/>
</dbReference>
<reference evidence="11 12" key="1">
    <citation type="journal article" date="2024" name="Nat. Commun.">
        <title>Phylogenomics reveals the evolutionary origins of lichenization in chlorophyte algae.</title>
        <authorList>
            <person name="Puginier C."/>
            <person name="Libourel C."/>
            <person name="Otte J."/>
            <person name="Skaloud P."/>
            <person name="Haon M."/>
            <person name="Grisel S."/>
            <person name="Petersen M."/>
            <person name="Berrin J.G."/>
            <person name="Delaux P.M."/>
            <person name="Dal Grande F."/>
            <person name="Keller J."/>
        </authorList>
    </citation>
    <scope>NUCLEOTIDE SEQUENCE [LARGE SCALE GENOMIC DNA]</scope>
    <source>
        <strain evidence="11 12">SAG 2145</strain>
    </source>
</reference>
<accession>A0AAW1SBI3</accession>
<keyword evidence="12" id="KW-1185">Reference proteome</keyword>
<comment type="caution">
    <text evidence="11">The sequence shown here is derived from an EMBL/GenBank/DDBJ whole genome shotgun (WGS) entry which is preliminary data.</text>
</comment>
<keyword evidence="4 9" id="KW-0812">Transmembrane</keyword>
<gene>
    <name evidence="11" type="ORF">WJX74_010635</name>
</gene>
<evidence type="ECO:0000256" key="2">
    <source>
        <dbReference type="ARBA" id="ARBA00006375"/>
    </source>
</evidence>